<proteinExistence type="predicted"/>
<reference evidence="1 2" key="1">
    <citation type="journal article" date="2020" name="Mol. Biol. Evol.">
        <title>Distinct Expression and Methylation Patterns for Genes with Different Fates following a Single Whole-Genome Duplication in Flowering Plants.</title>
        <authorList>
            <person name="Shi T."/>
            <person name="Rahmani R.S."/>
            <person name="Gugger P.F."/>
            <person name="Wang M."/>
            <person name="Li H."/>
            <person name="Zhang Y."/>
            <person name="Li Z."/>
            <person name="Wang Q."/>
            <person name="Van de Peer Y."/>
            <person name="Marchal K."/>
            <person name="Chen J."/>
        </authorList>
    </citation>
    <scope>NUCLEOTIDE SEQUENCE [LARGE SCALE GENOMIC DNA]</scope>
    <source>
        <tissue evidence="1">Leaf</tissue>
    </source>
</reference>
<evidence type="ECO:0000313" key="2">
    <source>
        <dbReference type="Proteomes" id="UP000607653"/>
    </source>
</evidence>
<accession>A0A822ZN07</accession>
<comment type="caution">
    <text evidence="1">The sequence shown here is derived from an EMBL/GenBank/DDBJ whole genome shotgun (WGS) entry which is preliminary data.</text>
</comment>
<evidence type="ECO:0000313" key="1">
    <source>
        <dbReference type="EMBL" id="DAD44875.1"/>
    </source>
</evidence>
<organism evidence="1 2">
    <name type="scientific">Nelumbo nucifera</name>
    <name type="common">Sacred lotus</name>
    <dbReference type="NCBI Taxonomy" id="4432"/>
    <lineage>
        <taxon>Eukaryota</taxon>
        <taxon>Viridiplantae</taxon>
        <taxon>Streptophyta</taxon>
        <taxon>Embryophyta</taxon>
        <taxon>Tracheophyta</taxon>
        <taxon>Spermatophyta</taxon>
        <taxon>Magnoliopsida</taxon>
        <taxon>Proteales</taxon>
        <taxon>Nelumbonaceae</taxon>
        <taxon>Nelumbo</taxon>
    </lineage>
</organism>
<name>A0A822ZN07_NELNU</name>
<protein>
    <submittedName>
        <fullName evidence="1">Uncharacterized protein</fullName>
    </submittedName>
</protein>
<dbReference type="EMBL" id="DUZY01000007">
    <property type="protein sequence ID" value="DAD44875.1"/>
    <property type="molecule type" value="Genomic_DNA"/>
</dbReference>
<sequence length="48" mass="5492">MVPETRRLLGHLSLEGLYSTMVDLVTLCNSGGSHWFVRSLTHIFLFTR</sequence>
<dbReference type="Proteomes" id="UP000607653">
    <property type="component" value="Unassembled WGS sequence"/>
</dbReference>
<gene>
    <name evidence="1" type="ORF">HUJ06_003105</name>
</gene>
<keyword evidence="2" id="KW-1185">Reference proteome</keyword>
<dbReference type="AlphaFoldDB" id="A0A822ZN07"/>